<proteinExistence type="predicted"/>
<dbReference type="Proteomes" id="UP001143910">
    <property type="component" value="Unassembled WGS sequence"/>
</dbReference>
<reference evidence="1" key="1">
    <citation type="submission" date="2022-08" db="EMBL/GenBank/DDBJ databases">
        <title>Genome Sequence of Lecanicillium fungicola.</title>
        <authorList>
            <person name="Buettner E."/>
        </authorList>
    </citation>
    <scope>NUCLEOTIDE SEQUENCE</scope>
    <source>
        <strain evidence="1">Babe33</strain>
    </source>
</reference>
<gene>
    <name evidence="1" type="ORF">NQ176_g1833</name>
</gene>
<dbReference type="EMBL" id="JANJQO010000113">
    <property type="protein sequence ID" value="KAJ2981753.1"/>
    <property type="molecule type" value="Genomic_DNA"/>
</dbReference>
<keyword evidence="2" id="KW-1185">Reference proteome</keyword>
<organism evidence="1 2">
    <name type="scientific">Zarea fungicola</name>
    <dbReference type="NCBI Taxonomy" id="93591"/>
    <lineage>
        <taxon>Eukaryota</taxon>
        <taxon>Fungi</taxon>
        <taxon>Dikarya</taxon>
        <taxon>Ascomycota</taxon>
        <taxon>Pezizomycotina</taxon>
        <taxon>Sordariomycetes</taxon>
        <taxon>Hypocreomycetidae</taxon>
        <taxon>Hypocreales</taxon>
        <taxon>Cordycipitaceae</taxon>
        <taxon>Zarea</taxon>
    </lineage>
</organism>
<evidence type="ECO:0000313" key="1">
    <source>
        <dbReference type="EMBL" id="KAJ2981753.1"/>
    </source>
</evidence>
<evidence type="ECO:0000313" key="2">
    <source>
        <dbReference type="Proteomes" id="UP001143910"/>
    </source>
</evidence>
<sequence>MKLLFAIAGAILSTTPLTGALAPYQAHADIARGLGQATVKFPGGTVIGRSLLGVESFAAIPFAEPPIGPLRLRPPKRFNGTLTDFDGTGTAPACPQMGLAAAAIDLLSNTLPSVLNTPLFAQLTGQEDCLSVTIQRPAGTAATDKLPVLFWMFGGGFELGSTSSYDATSLLNTATSQDQPFVFVAVNYRLNGFGFLPGAEVLRDGSANLGLLDQRMALEWVADNIAAFGGDPAKVTIWGESAGSISVFLQMLLFGGNATYNGEPLFRGAIMNSGSTAQIDPVDCPKAQAIYDTVVNKAGCTNSPDTLNCLRQVSYQTFYDAVTSVPGILSYNALALSYLPRPDGTVLPDSPGTMASKGEFYAVPMIIGDQEDEGSLFAAFTNNIPTSNALVDYLSTVYFPTTPRATVEELVSLYPNQPPAGSPFRTGYFHQLYPGFKRVAALLGDVTFTLARRMTLQAVSPVVPTWSYLSSYDYVTPGLGTFHGSDILQVFLGIPQNYAMQSCRTYYLNFLLNLDPNEGVGGYMPWPRWTEGQNLMWFKSGYGNGLLKDDFRKDVSDWLATKGAELFL</sequence>
<accession>A0ACC1NTU1</accession>
<comment type="caution">
    <text evidence="1">The sequence shown here is derived from an EMBL/GenBank/DDBJ whole genome shotgun (WGS) entry which is preliminary data.</text>
</comment>
<name>A0ACC1NTU1_9HYPO</name>
<protein>
    <submittedName>
        <fullName evidence="1">Uncharacterized protein</fullName>
    </submittedName>
</protein>